<sequence length="83" mass="9355">MEARGLTAKKPGCLVQNGPICVPQLLASQADALNKWFSNICQTNQDSRTSHPKIFEPLLCFTQSHHRVQPFYFKQVLANSLKL</sequence>
<comment type="caution">
    <text evidence="1">The sequence shown here is derived from an EMBL/GenBank/DDBJ whole genome shotgun (WGS) entry which is preliminary data.</text>
</comment>
<proteinExistence type="predicted"/>
<dbReference type="EMBL" id="JTDE01001728">
    <property type="protein sequence ID" value="KAF7258428.1"/>
    <property type="molecule type" value="Genomic_DNA"/>
</dbReference>
<organism evidence="1 2">
    <name type="scientific">Paragonimus skrjabini miyazakii</name>
    <dbReference type="NCBI Taxonomy" id="59628"/>
    <lineage>
        <taxon>Eukaryota</taxon>
        <taxon>Metazoa</taxon>
        <taxon>Spiralia</taxon>
        <taxon>Lophotrochozoa</taxon>
        <taxon>Platyhelminthes</taxon>
        <taxon>Trematoda</taxon>
        <taxon>Digenea</taxon>
        <taxon>Plagiorchiida</taxon>
        <taxon>Troglotremata</taxon>
        <taxon>Troglotrematidae</taxon>
        <taxon>Paragonimus</taxon>
    </lineage>
</organism>
<reference evidence="1" key="1">
    <citation type="submission" date="2019-07" db="EMBL/GenBank/DDBJ databases">
        <title>Annotation for the trematode Paragonimus miyazaki's.</title>
        <authorList>
            <person name="Choi Y.-J."/>
        </authorList>
    </citation>
    <scope>NUCLEOTIDE SEQUENCE</scope>
    <source>
        <strain evidence="1">Japan</strain>
    </source>
</reference>
<evidence type="ECO:0000313" key="1">
    <source>
        <dbReference type="EMBL" id="KAF7258428.1"/>
    </source>
</evidence>
<evidence type="ECO:0000313" key="2">
    <source>
        <dbReference type="Proteomes" id="UP000822476"/>
    </source>
</evidence>
<name>A0A8S9Z3G0_9TREM</name>
<dbReference type="Proteomes" id="UP000822476">
    <property type="component" value="Unassembled WGS sequence"/>
</dbReference>
<dbReference type="AlphaFoldDB" id="A0A8S9Z3G0"/>
<keyword evidence="2" id="KW-1185">Reference proteome</keyword>
<accession>A0A8S9Z3G0</accession>
<protein>
    <submittedName>
        <fullName evidence="1">Uncharacterized protein</fullName>
    </submittedName>
</protein>
<gene>
    <name evidence="1" type="ORF">EG68_04533</name>
</gene>